<dbReference type="EMBL" id="JANBTW010000105">
    <property type="protein sequence ID" value="KAJ2671300.1"/>
    <property type="molecule type" value="Genomic_DNA"/>
</dbReference>
<feature type="compositionally biased region" description="Basic and acidic residues" evidence="1">
    <location>
        <begin position="81"/>
        <end position="94"/>
    </location>
</feature>
<evidence type="ECO:0000313" key="3">
    <source>
        <dbReference type="Proteomes" id="UP001151518"/>
    </source>
</evidence>
<feature type="region of interest" description="Disordered" evidence="1">
    <location>
        <begin position="150"/>
        <end position="190"/>
    </location>
</feature>
<proteinExistence type="predicted"/>
<comment type="caution">
    <text evidence="2">The sequence shown here is derived from an EMBL/GenBank/DDBJ whole genome shotgun (WGS) entry which is preliminary data.</text>
</comment>
<dbReference type="OrthoDB" id="5557105at2759"/>
<evidence type="ECO:0000313" key="2">
    <source>
        <dbReference type="EMBL" id="KAJ2671300.1"/>
    </source>
</evidence>
<dbReference type="AlphaFoldDB" id="A0A9W8G4C9"/>
<feature type="region of interest" description="Disordered" evidence="1">
    <location>
        <begin position="75"/>
        <end position="97"/>
    </location>
</feature>
<dbReference type="Proteomes" id="UP001151518">
    <property type="component" value="Unassembled WGS sequence"/>
</dbReference>
<name>A0A9W8G4C9_9FUNG</name>
<organism evidence="2 3">
    <name type="scientific">Coemansia spiralis</name>
    <dbReference type="NCBI Taxonomy" id="417178"/>
    <lineage>
        <taxon>Eukaryota</taxon>
        <taxon>Fungi</taxon>
        <taxon>Fungi incertae sedis</taxon>
        <taxon>Zoopagomycota</taxon>
        <taxon>Kickxellomycotina</taxon>
        <taxon>Kickxellomycetes</taxon>
        <taxon>Kickxellales</taxon>
        <taxon>Kickxellaceae</taxon>
        <taxon>Coemansia</taxon>
    </lineage>
</organism>
<sequence>MTPGSRISKLSSHFKGYLSGFKRRKRHSDSDTESTGAGGLDIVHVSMENARHHYQPQAVNSGYVEVPMSYWFTPSDDEDDASNRDSPNRSREVVSDSTANIGTFVPLRLPPSLPHKDTKQRYSQDEWQEKAEEAVFGSFRTRTDKLANAQHMPQTTRRKSKRMRKDDVHETTNGWTISTNEPAKSPQNNSGVMESFLSLSSSTSPPFASPTDQCANALNELLFATNARVDSALHDLPQKYIDGRTIGRFARDFSAVVSQAYDDFVAAAKSVLSIATQMLEQRSQATAQAGLLGTLLAEIVAGYADQAARTHTLYNDNYSIYSSDDLESSLNALSISIVKYSKEELRIYAATSISKYVSSQVLLSTGIENDLVDNLADNKQAMSVVMEQIKLLESMHGPPDTQDPDADLEKLRRKAARWDKKIRQLQNDIEDASYIRKTFETILLEVQPL</sequence>
<reference evidence="2" key="1">
    <citation type="submission" date="2022-07" db="EMBL/GenBank/DDBJ databases">
        <title>Phylogenomic reconstructions and comparative analyses of Kickxellomycotina fungi.</title>
        <authorList>
            <person name="Reynolds N.K."/>
            <person name="Stajich J.E."/>
            <person name="Barry K."/>
            <person name="Grigoriev I.V."/>
            <person name="Crous P."/>
            <person name="Smith M.E."/>
        </authorList>
    </citation>
    <scope>NUCLEOTIDE SEQUENCE</scope>
    <source>
        <strain evidence="2">NRRL 3115</strain>
    </source>
</reference>
<evidence type="ECO:0000256" key="1">
    <source>
        <dbReference type="SAM" id="MobiDB-lite"/>
    </source>
</evidence>
<protein>
    <submittedName>
        <fullName evidence="2">Uncharacterized protein</fullName>
    </submittedName>
</protein>
<feature type="compositionally biased region" description="Polar residues" evidence="1">
    <location>
        <begin position="171"/>
        <end position="190"/>
    </location>
</feature>
<gene>
    <name evidence="2" type="ORF">GGI25_005543</name>
</gene>
<accession>A0A9W8G4C9</accession>